<dbReference type="Pfam" id="PF13276">
    <property type="entry name" value="HTH_21"/>
    <property type="match status" value="1"/>
</dbReference>
<sequence>MKLNKKEYHPDFKLKVVKLSFEKVKLVHIARKFNITYNTLWNWRKNYIIHGEENFSVLEKTKLTSQEKKIYDLEIKTRELDTEFKIIKEAADYLQKGPPFIFEYIAKNEQNYSSYMMCKILEVNFGSYNNWKNEFVSERQKWKMMVKEEIVSIFILSQKRYGSKRISVELQRSGYQLSADTVRRYMRELNLHVAVKKYKIKT</sequence>
<gene>
    <name evidence="2" type="ORF">B0A65_04670</name>
</gene>
<dbReference type="InterPro" id="IPR002514">
    <property type="entry name" value="Transposase_8"/>
</dbReference>
<dbReference type="Pfam" id="PF01527">
    <property type="entry name" value="HTH_Tnp_1"/>
    <property type="match status" value="1"/>
</dbReference>
<name>A0ABX4BUX9_FLAFR</name>
<dbReference type="InterPro" id="IPR025948">
    <property type="entry name" value="HTH-like_dom"/>
</dbReference>
<organism evidence="2 3">
    <name type="scientific">Flavobacterium frigidimaris</name>
    <dbReference type="NCBI Taxonomy" id="262320"/>
    <lineage>
        <taxon>Bacteria</taxon>
        <taxon>Pseudomonadati</taxon>
        <taxon>Bacteroidota</taxon>
        <taxon>Flavobacteriia</taxon>
        <taxon>Flavobacteriales</taxon>
        <taxon>Flavobacteriaceae</taxon>
        <taxon>Flavobacterium</taxon>
    </lineage>
</organism>
<dbReference type="RefSeq" id="WP_074662361.1">
    <property type="nucleotide sequence ID" value="NZ_MUGV01000009.1"/>
</dbReference>
<dbReference type="PANTHER" id="PTHR46889">
    <property type="entry name" value="TRANSPOSASE INSF FOR INSERTION SEQUENCE IS3B-RELATED"/>
    <property type="match status" value="1"/>
</dbReference>
<evidence type="ECO:0000313" key="3">
    <source>
        <dbReference type="Proteomes" id="UP000198382"/>
    </source>
</evidence>
<evidence type="ECO:0000259" key="1">
    <source>
        <dbReference type="Pfam" id="PF13276"/>
    </source>
</evidence>
<proteinExistence type="predicted"/>
<dbReference type="SUPFAM" id="SSF46689">
    <property type="entry name" value="Homeodomain-like"/>
    <property type="match status" value="1"/>
</dbReference>
<feature type="domain" description="HTH-like" evidence="1">
    <location>
        <begin position="147"/>
        <end position="197"/>
    </location>
</feature>
<dbReference type="Proteomes" id="UP000198382">
    <property type="component" value="Unassembled WGS sequence"/>
</dbReference>
<dbReference type="InterPro" id="IPR009057">
    <property type="entry name" value="Homeodomain-like_sf"/>
</dbReference>
<accession>A0ABX4BUX9</accession>
<reference evidence="2 3" key="1">
    <citation type="submission" date="2016-11" db="EMBL/GenBank/DDBJ databases">
        <title>Whole genomes of Flavobacteriaceae.</title>
        <authorList>
            <person name="Stine C."/>
            <person name="Li C."/>
            <person name="Tadesse D."/>
        </authorList>
    </citation>
    <scope>NUCLEOTIDE SEQUENCE [LARGE SCALE GENOMIC DNA]</scope>
    <source>
        <strain evidence="2 3">DSM 15937</strain>
    </source>
</reference>
<dbReference type="InterPro" id="IPR050900">
    <property type="entry name" value="Transposase_IS3/IS150/IS904"/>
</dbReference>
<comment type="caution">
    <text evidence="2">The sequence shown here is derived from an EMBL/GenBank/DDBJ whole genome shotgun (WGS) entry which is preliminary data.</text>
</comment>
<keyword evidence="3" id="KW-1185">Reference proteome</keyword>
<protein>
    <recommendedName>
        <fullName evidence="1">HTH-like domain-containing protein</fullName>
    </recommendedName>
</protein>
<dbReference type="EMBL" id="MUGV01000009">
    <property type="protein sequence ID" value="OXA81045.1"/>
    <property type="molecule type" value="Genomic_DNA"/>
</dbReference>
<evidence type="ECO:0000313" key="2">
    <source>
        <dbReference type="EMBL" id="OXA81045.1"/>
    </source>
</evidence>